<gene>
    <name evidence="5" type="ORF">J0P97_09565</name>
</gene>
<dbReference type="PANTHER" id="PTHR34216">
    <property type="match status" value="1"/>
</dbReference>
<feature type="domain" description="NodB homology" evidence="4">
    <location>
        <begin position="231"/>
        <end position="353"/>
    </location>
</feature>
<evidence type="ECO:0000313" key="6">
    <source>
        <dbReference type="Proteomes" id="UP000740605"/>
    </source>
</evidence>
<dbReference type="Proteomes" id="UP000740605">
    <property type="component" value="Unassembled WGS sequence"/>
</dbReference>
<comment type="caution">
    <text evidence="5">The sequence shown here is derived from an EMBL/GenBank/DDBJ whole genome shotgun (WGS) entry which is preliminary data.</text>
</comment>
<dbReference type="EMBL" id="JAFLHG010000008">
    <property type="protein sequence ID" value="MBT8798320.1"/>
    <property type="molecule type" value="Genomic_DNA"/>
</dbReference>
<organism evidence="5 6">
    <name type="scientific">Microbacterium flavum</name>
    <dbReference type="NCBI Taxonomy" id="415216"/>
    <lineage>
        <taxon>Bacteria</taxon>
        <taxon>Bacillati</taxon>
        <taxon>Actinomycetota</taxon>
        <taxon>Actinomycetes</taxon>
        <taxon>Micrococcales</taxon>
        <taxon>Microbacteriaceae</taxon>
        <taxon>Microbacterium</taxon>
    </lineage>
</organism>
<sequence>MGDIDLREARRVRTLTVGVALATSAVILASCASGTVDGAVPDAGQSTNPSASTPTPTPESPAQKLLAAHAGTPGACAVSFVLDGMTVDPQLQIQDRLYDRLPIPRAEGRAFAGWYPDAASAAAASADPTTGAANPAVRVNGSDLVTCTDQQQTLYGAWTPTAAAAAVGARIPILMYHQFTDKPGGEEGWLRGNYSYIEDYRATMQYIKDAAFYLPTWDELNAFIDGALYLPDHAVIITDDDADPTWLTMASPINEQLQVMVTSFDITGDGVATQNPFVLPRSHTNNMHSAGANGKGLMVNLSPEEIAADMQASAAALETIGVSADAAHEVMAYPYGHNDERSHEGLRQAGFQLARTIEQGYVEIGADKLTLPCIRVNFGMGVADVKGQIG</sequence>
<dbReference type="SUPFAM" id="SSF88713">
    <property type="entry name" value="Glycoside hydrolase/deacetylase"/>
    <property type="match status" value="1"/>
</dbReference>
<reference evidence="5 6" key="1">
    <citation type="submission" date="2021-03" db="EMBL/GenBank/DDBJ databases">
        <title>Microbacterium pauli sp. nov., isolated from microfiltered milk.</title>
        <authorList>
            <person name="Bellassi P."/>
            <person name="Fontana A."/>
            <person name="Callegari M.L."/>
            <person name="Lorenzo M."/>
            <person name="Cappa F."/>
        </authorList>
    </citation>
    <scope>NUCLEOTIDE SEQUENCE [LARGE SCALE GENOMIC DNA]</scope>
    <source>
        <strain evidence="5 6">DSM 18909</strain>
    </source>
</reference>
<evidence type="ECO:0000259" key="4">
    <source>
        <dbReference type="Pfam" id="PF01522"/>
    </source>
</evidence>
<proteinExistence type="predicted"/>
<comment type="subcellular location">
    <subcellularLocation>
        <location evidence="1">Secreted</location>
    </subcellularLocation>
</comment>
<protein>
    <submittedName>
        <fullName evidence="5">Polysaccharide deacetylase family protein</fullName>
    </submittedName>
</protein>
<keyword evidence="6" id="KW-1185">Reference proteome</keyword>
<evidence type="ECO:0000313" key="5">
    <source>
        <dbReference type="EMBL" id="MBT8798320.1"/>
    </source>
</evidence>
<keyword evidence="2" id="KW-0732">Signal</keyword>
<feature type="region of interest" description="Disordered" evidence="3">
    <location>
        <begin position="40"/>
        <end position="61"/>
    </location>
</feature>
<dbReference type="PROSITE" id="PS51257">
    <property type="entry name" value="PROKAR_LIPOPROTEIN"/>
    <property type="match status" value="1"/>
</dbReference>
<dbReference type="PANTHER" id="PTHR34216:SF3">
    <property type="entry name" value="POLY-BETA-1,6-N-ACETYL-D-GLUCOSAMINE N-DEACETYLASE"/>
    <property type="match status" value="1"/>
</dbReference>
<evidence type="ECO:0000256" key="1">
    <source>
        <dbReference type="ARBA" id="ARBA00004613"/>
    </source>
</evidence>
<dbReference type="Gene3D" id="3.20.20.370">
    <property type="entry name" value="Glycoside hydrolase/deacetylase"/>
    <property type="match status" value="1"/>
</dbReference>
<dbReference type="InterPro" id="IPR002509">
    <property type="entry name" value="NODB_dom"/>
</dbReference>
<evidence type="ECO:0000256" key="2">
    <source>
        <dbReference type="ARBA" id="ARBA00022729"/>
    </source>
</evidence>
<name>A0ABS5XUV7_9MICO</name>
<accession>A0ABS5XUV7</accession>
<dbReference type="RefSeq" id="WP_215487565.1">
    <property type="nucleotide sequence ID" value="NZ_BAAAPJ010000007.1"/>
</dbReference>
<dbReference type="Pfam" id="PF01522">
    <property type="entry name" value="Polysacc_deac_1"/>
    <property type="match status" value="1"/>
</dbReference>
<dbReference type="InterPro" id="IPR011330">
    <property type="entry name" value="Glyco_hydro/deAcase_b/a-brl"/>
</dbReference>
<evidence type="ECO:0000256" key="3">
    <source>
        <dbReference type="SAM" id="MobiDB-lite"/>
    </source>
</evidence>
<dbReference type="InterPro" id="IPR051398">
    <property type="entry name" value="Polysacch_Deacetylase"/>
</dbReference>